<dbReference type="AlphaFoldDB" id="A0ABD3EY02"/>
<feature type="transmembrane region" description="Helical" evidence="5">
    <location>
        <begin position="75"/>
        <end position="102"/>
    </location>
</feature>
<name>A0ABD3EY02_9STRA</name>
<evidence type="ECO:0000256" key="5">
    <source>
        <dbReference type="SAM" id="Phobius"/>
    </source>
</evidence>
<comment type="subcellular location">
    <subcellularLocation>
        <location evidence="1">Endomembrane system</location>
        <topology evidence="1">Multi-pass membrane protein</topology>
    </subcellularLocation>
</comment>
<evidence type="ECO:0000313" key="6">
    <source>
        <dbReference type="EMBL" id="KAL3658790.1"/>
    </source>
</evidence>
<keyword evidence="5" id="KW-0812">Transmembrane</keyword>
<reference evidence="6 7" key="1">
    <citation type="submission" date="2024-09" db="EMBL/GenBank/DDBJ databases">
        <title>Genome sequencing and assembly of Phytophthora oleae, isolate VK10A, causative agent of rot of olive drupes.</title>
        <authorList>
            <person name="Conti Taguali S."/>
            <person name="Riolo M."/>
            <person name="La Spada F."/>
            <person name="Cacciola S.O."/>
            <person name="Dionisio G."/>
        </authorList>
    </citation>
    <scope>NUCLEOTIDE SEQUENCE [LARGE SCALE GENOMIC DNA]</scope>
    <source>
        <strain evidence="6 7">VK10A</strain>
    </source>
</reference>
<evidence type="ECO:0000256" key="1">
    <source>
        <dbReference type="ARBA" id="ARBA00004127"/>
    </source>
</evidence>
<keyword evidence="7" id="KW-1185">Reference proteome</keyword>
<evidence type="ECO:0000256" key="2">
    <source>
        <dbReference type="ARBA" id="ARBA00022737"/>
    </source>
</evidence>
<dbReference type="EMBL" id="JBIMZQ010000051">
    <property type="protein sequence ID" value="KAL3658790.1"/>
    <property type="molecule type" value="Genomic_DNA"/>
</dbReference>
<gene>
    <name evidence="6" type="ORF">V7S43_016158</name>
</gene>
<dbReference type="InterPro" id="IPR050173">
    <property type="entry name" value="ABC_transporter_C-like"/>
</dbReference>
<evidence type="ECO:0008006" key="8">
    <source>
        <dbReference type="Google" id="ProtNLM"/>
    </source>
</evidence>
<dbReference type="PANTHER" id="PTHR24223:SF443">
    <property type="entry name" value="MULTIDRUG-RESISTANCE LIKE PROTEIN 1, ISOFORM I"/>
    <property type="match status" value="1"/>
</dbReference>
<dbReference type="GO" id="GO:0005524">
    <property type="term" value="F:ATP binding"/>
    <property type="evidence" value="ECO:0007669"/>
    <property type="project" value="UniProtKB-KW"/>
</dbReference>
<sequence>MTTEVSVIAITCHNFGFFLSYRVGSNMRSLVMSCIFYKSLRLSSAVKQQCATVQVLTLTSVGAERVFNAMMQGPWLVGAPLGFGVVVALIGLLFDAVILLLLQYLTTRDVPRAGQGLDAHTVPDGLMDEVCLGVHLMEKTLGVTFADATNPLLVSMRSGAAISRCPA</sequence>
<proteinExistence type="predicted"/>
<dbReference type="PANTHER" id="PTHR24223">
    <property type="entry name" value="ATP-BINDING CASSETTE SUB-FAMILY C"/>
    <property type="match status" value="1"/>
</dbReference>
<dbReference type="Proteomes" id="UP001632037">
    <property type="component" value="Unassembled WGS sequence"/>
</dbReference>
<evidence type="ECO:0000256" key="4">
    <source>
        <dbReference type="ARBA" id="ARBA00022840"/>
    </source>
</evidence>
<accession>A0ABD3EY02</accession>
<organism evidence="6 7">
    <name type="scientific">Phytophthora oleae</name>
    <dbReference type="NCBI Taxonomy" id="2107226"/>
    <lineage>
        <taxon>Eukaryota</taxon>
        <taxon>Sar</taxon>
        <taxon>Stramenopiles</taxon>
        <taxon>Oomycota</taxon>
        <taxon>Peronosporomycetes</taxon>
        <taxon>Peronosporales</taxon>
        <taxon>Peronosporaceae</taxon>
        <taxon>Phytophthora</taxon>
    </lineage>
</organism>
<evidence type="ECO:0000313" key="7">
    <source>
        <dbReference type="Proteomes" id="UP001632037"/>
    </source>
</evidence>
<keyword evidence="5" id="KW-0472">Membrane</keyword>
<comment type="caution">
    <text evidence="6">The sequence shown here is derived from an EMBL/GenBank/DDBJ whole genome shotgun (WGS) entry which is preliminary data.</text>
</comment>
<keyword evidence="3" id="KW-0547">Nucleotide-binding</keyword>
<keyword evidence="5" id="KW-1133">Transmembrane helix</keyword>
<keyword evidence="2" id="KW-0677">Repeat</keyword>
<protein>
    <recommendedName>
        <fullName evidence="8">SSD domain-containing protein</fullName>
    </recommendedName>
</protein>
<keyword evidence="4" id="KW-0067">ATP-binding</keyword>
<evidence type="ECO:0000256" key="3">
    <source>
        <dbReference type="ARBA" id="ARBA00022741"/>
    </source>
</evidence>
<dbReference type="GO" id="GO:0012505">
    <property type="term" value="C:endomembrane system"/>
    <property type="evidence" value="ECO:0007669"/>
    <property type="project" value="UniProtKB-SubCell"/>
</dbReference>